<name>A0AAQ3TYS8_PASNO</name>
<feature type="region of interest" description="Disordered" evidence="1">
    <location>
        <begin position="17"/>
        <end position="38"/>
    </location>
</feature>
<protein>
    <submittedName>
        <fullName evidence="2">Uncharacterized protein</fullName>
    </submittedName>
</protein>
<gene>
    <name evidence="2" type="ORF">U9M48_029853</name>
</gene>
<dbReference type="AlphaFoldDB" id="A0AAQ3TYS8"/>
<evidence type="ECO:0000313" key="3">
    <source>
        <dbReference type="Proteomes" id="UP001341281"/>
    </source>
</evidence>
<dbReference type="Proteomes" id="UP001341281">
    <property type="component" value="Chromosome 06"/>
</dbReference>
<feature type="non-terminal residue" evidence="2">
    <location>
        <position position="98"/>
    </location>
</feature>
<feature type="region of interest" description="Disordered" evidence="1">
    <location>
        <begin position="59"/>
        <end position="98"/>
    </location>
</feature>
<evidence type="ECO:0000256" key="1">
    <source>
        <dbReference type="SAM" id="MobiDB-lite"/>
    </source>
</evidence>
<dbReference type="EMBL" id="CP144750">
    <property type="protein sequence ID" value="WVZ82604.1"/>
    <property type="molecule type" value="Genomic_DNA"/>
</dbReference>
<proteinExistence type="predicted"/>
<sequence>YAAGNVVVSCADLPRRRSRSFHRASTTPSHELLPPAVCTSPATASPTYKLLPLAVSTHAASSQPPTTRDLLRPELSPLSTRRRRRDEVQIHIQADGKQ</sequence>
<organism evidence="2 3">
    <name type="scientific">Paspalum notatum var. saurae</name>
    <dbReference type="NCBI Taxonomy" id="547442"/>
    <lineage>
        <taxon>Eukaryota</taxon>
        <taxon>Viridiplantae</taxon>
        <taxon>Streptophyta</taxon>
        <taxon>Embryophyta</taxon>
        <taxon>Tracheophyta</taxon>
        <taxon>Spermatophyta</taxon>
        <taxon>Magnoliopsida</taxon>
        <taxon>Liliopsida</taxon>
        <taxon>Poales</taxon>
        <taxon>Poaceae</taxon>
        <taxon>PACMAD clade</taxon>
        <taxon>Panicoideae</taxon>
        <taxon>Andropogonodae</taxon>
        <taxon>Paspaleae</taxon>
        <taxon>Paspalinae</taxon>
        <taxon>Paspalum</taxon>
    </lineage>
</organism>
<feature type="compositionally biased region" description="Basic and acidic residues" evidence="1">
    <location>
        <begin position="85"/>
        <end position="98"/>
    </location>
</feature>
<evidence type="ECO:0000313" key="2">
    <source>
        <dbReference type="EMBL" id="WVZ82604.1"/>
    </source>
</evidence>
<reference evidence="2 3" key="1">
    <citation type="submission" date="2024-02" db="EMBL/GenBank/DDBJ databases">
        <title>High-quality chromosome-scale genome assembly of Pensacola bahiagrass (Paspalum notatum Flugge var. saurae).</title>
        <authorList>
            <person name="Vega J.M."/>
            <person name="Podio M."/>
            <person name="Orjuela J."/>
            <person name="Siena L.A."/>
            <person name="Pessino S.C."/>
            <person name="Combes M.C."/>
            <person name="Mariac C."/>
            <person name="Albertini E."/>
            <person name="Pupilli F."/>
            <person name="Ortiz J.P.A."/>
            <person name="Leblanc O."/>
        </authorList>
    </citation>
    <scope>NUCLEOTIDE SEQUENCE [LARGE SCALE GENOMIC DNA]</scope>
    <source>
        <strain evidence="2">R1</strain>
        <tissue evidence="2">Leaf</tissue>
    </source>
</reference>
<accession>A0AAQ3TYS8</accession>
<keyword evidence="3" id="KW-1185">Reference proteome</keyword>